<dbReference type="PROSITE" id="PS50889">
    <property type="entry name" value="S4"/>
    <property type="match status" value="1"/>
</dbReference>
<dbReference type="Gene3D" id="3.10.290.10">
    <property type="entry name" value="RNA-binding S4 domain"/>
    <property type="match status" value="1"/>
</dbReference>
<dbReference type="CDD" id="cd02553">
    <property type="entry name" value="PseudoU_synth_RsuA"/>
    <property type="match status" value="1"/>
</dbReference>
<dbReference type="Gene3D" id="3.30.70.1560">
    <property type="entry name" value="Alpha-L RNA-binding motif"/>
    <property type="match status" value="1"/>
</dbReference>
<evidence type="ECO:0000256" key="1">
    <source>
        <dbReference type="ARBA" id="ARBA00008348"/>
    </source>
</evidence>
<accession>A0ABY0EWV8</accession>
<dbReference type="SUPFAM" id="SSF55120">
    <property type="entry name" value="Pseudouridine synthase"/>
    <property type="match status" value="1"/>
</dbReference>
<dbReference type="InterPro" id="IPR018496">
    <property type="entry name" value="PsdUridine_synth_RsuA/RluB_CS"/>
</dbReference>
<dbReference type="InterPro" id="IPR036986">
    <property type="entry name" value="S4_RNA-bd_sf"/>
</dbReference>
<evidence type="ECO:0000313" key="8">
    <source>
        <dbReference type="Proteomes" id="UP000289132"/>
    </source>
</evidence>
<reference evidence="7 8" key="1">
    <citation type="submission" date="2017-10" db="EMBL/GenBank/DDBJ databases">
        <title>Genomics of the genus Arcobacter.</title>
        <authorList>
            <person name="Perez-Cataluna A."/>
            <person name="Figueras M.J."/>
        </authorList>
    </citation>
    <scope>NUCLEOTIDE SEQUENCE [LARGE SCALE GENOMIC DNA]</scope>
    <source>
        <strain evidence="7 8">LMG 25534</strain>
    </source>
</reference>
<keyword evidence="8" id="KW-1185">Reference proteome</keyword>
<dbReference type="NCBIfam" id="TIGR00093">
    <property type="entry name" value="pseudouridine synthase"/>
    <property type="match status" value="1"/>
</dbReference>
<dbReference type="SUPFAM" id="SSF55174">
    <property type="entry name" value="Alpha-L RNA-binding motif"/>
    <property type="match status" value="1"/>
</dbReference>
<evidence type="ECO:0000256" key="3">
    <source>
        <dbReference type="ARBA" id="ARBA00023235"/>
    </source>
</evidence>
<keyword evidence="3 5" id="KW-0413">Isomerase</keyword>
<gene>
    <name evidence="7" type="ORF">CRU87_04605</name>
</gene>
<dbReference type="Gene3D" id="3.30.70.580">
    <property type="entry name" value="Pseudouridine synthase I, catalytic domain, N-terminal subdomain"/>
    <property type="match status" value="1"/>
</dbReference>
<dbReference type="PANTHER" id="PTHR47683">
    <property type="entry name" value="PSEUDOURIDINE SYNTHASE FAMILY PROTEIN-RELATED"/>
    <property type="match status" value="1"/>
</dbReference>
<evidence type="ECO:0000313" key="7">
    <source>
        <dbReference type="EMBL" id="RXJ92125.1"/>
    </source>
</evidence>
<dbReference type="EMBL" id="PDKD01000005">
    <property type="protein sequence ID" value="RXJ92125.1"/>
    <property type="molecule type" value="Genomic_DNA"/>
</dbReference>
<dbReference type="InterPro" id="IPR020094">
    <property type="entry name" value="TruA/RsuA/RluB/E/F_N"/>
</dbReference>
<feature type="domain" description="RNA-binding S4" evidence="6">
    <location>
        <begin position="12"/>
        <end position="77"/>
    </location>
</feature>
<comment type="caution">
    <text evidence="7">The sequence shown here is derived from an EMBL/GenBank/DDBJ whole genome shotgun (WGS) entry which is preliminary data.</text>
</comment>
<name>A0ABY0EWV8_9BACT</name>
<dbReference type="PROSITE" id="PS01149">
    <property type="entry name" value="PSI_RSU"/>
    <property type="match status" value="1"/>
</dbReference>
<sequence length="239" mass="27524">MLISNFKRFNMKRVDAYLSSLGYCSRSEARKFMKQNEITVLDKRVFNPSTKASHKDIKVNQEALDSEKLLILLNKPKDYICSHNDAGKLIYSLLPKRWQNRNPKISTIGRLDIDTTGLILLTDDGELNHRLTSPKKDIKKIYEVTLLNPLNGDEKELFSSGTILLNGEDKPLKPAKLTIINDTLVHLEIVEGKYHQVKRMFAYTKNKVIKLHRVSFADTFLEDLKEGSFKELDINLFID</sequence>
<dbReference type="InterPro" id="IPR002942">
    <property type="entry name" value="S4_RNA-bd"/>
</dbReference>
<dbReference type="CDD" id="cd00165">
    <property type="entry name" value="S4"/>
    <property type="match status" value="1"/>
</dbReference>
<evidence type="ECO:0000256" key="5">
    <source>
        <dbReference type="RuleBase" id="RU003887"/>
    </source>
</evidence>
<dbReference type="EC" id="5.4.99.-" evidence="5"/>
<dbReference type="InterPro" id="IPR006145">
    <property type="entry name" value="PsdUridine_synth_RsuA/RluA"/>
</dbReference>
<dbReference type="Proteomes" id="UP000289132">
    <property type="component" value="Unassembled WGS sequence"/>
</dbReference>
<evidence type="ECO:0000256" key="2">
    <source>
        <dbReference type="ARBA" id="ARBA00022884"/>
    </source>
</evidence>
<dbReference type="SMART" id="SM00363">
    <property type="entry name" value="S4"/>
    <property type="match status" value="1"/>
</dbReference>
<dbReference type="InterPro" id="IPR042092">
    <property type="entry name" value="PsdUridine_s_RsuA/RluB/E/F_cat"/>
</dbReference>
<dbReference type="PANTHER" id="PTHR47683:SF4">
    <property type="entry name" value="PSEUDOURIDINE SYNTHASE"/>
    <property type="match status" value="1"/>
</dbReference>
<keyword evidence="2 4" id="KW-0694">RNA-binding</keyword>
<comment type="similarity">
    <text evidence="1 5">Belongs to the pseudouridine synthase RsuA family.</text>
</comment>
<proteinExistence type="inferred from homology"/>
<dbReference type="InterPro" id="IPR000748">
    <property type="entry name" value="PsdUridine_synth_RsuA/RluB/E/F"/>
</dbReference>
<protein>
    <recommendedName>
        <fullName evidence="5">Pseudouridine synthase</fullName>
        <ecNumber evidence="5">5.4.99.-</ecNumber>
    </recommendedName>
</protein>
<dbReference type="InterPro" id="IPR050343">
    <property type="entry name" value="RsuA_PseudoU_synthase"/>
</dbReference>
<dbReference type="Pfam" id="PF00849">
    <property type="entry name" value="PseudoU_synth_2"/>
    <property type="match status" value="1"/>
</dbReference>
<evidence type="ECO:0000256" key="4">
    <source>
        <dbReference type="PROSITE-ProRule" id="PRU00182"/>
    </source>
</evidence>
<organism evidence="7 8">
    <name type="scientific">Aliarcobacter trophiarum LMG 25534</name>
    <dbReference type="NCBI Taxonomy" id="1032241"/>
    <lineage>
        <taxon>Bacteria</taxon>
        <taxon>Pseudomonadati</taxon>
        <taxon>Campylobacterota</taxon>
        <taxon>Epsilonproteobacteria</taxon>
        <taxon>Campylobacterales</taxon>
        <taxon>Arcobacteraceae</taxon>
        <taxon>Aliarcobacter</taxon>
    </lineage>
</organism>
<dbReference type="InterPro" id="IPR020103">
    <property type="entry name" value="PsdUridine_synth_cat_dom_sf"/>
</dbReference>
<dbReference type="Pfam" id="PF01479">
    <property type="entry name" value="S4"/>
    <property type="match status" value="1"/>
</dbReference>
<evidence type="ECO:0000259" key="6">
    <source>
        <dbReference type="SMART" id="SM00363"/>
    </source>
</evidence>